<proteinExistence type="predicted"/>
<dbReference type="RefSeq" id="WP_012164743.1">
    <property type="nucleotide sequence ID" value="NC_009925.1"/>
</dbReference>
<name>B0CFX8_ACAM1</name>
<sequence>MNTKRWWWISSGTSIFFIVLIGLMWFRIDHSYQPNLEQLAKEGEIIPHLKKRGVSLKESDAIPTGVFLQSLKFNNATEVNITGYIWQKYNKSVFADIPADQDVPVGFILPEAVDSGENLEPQQAYRRDINDQEEVIGWYFESTLKQRFNYQKYPLDHKTVWIRIWGKDFGRSNVLVPDLKAYSSTQPGDAFGFDKSIVLGDWKVEETFFDFKTPRYDMDFGLDKPLPETPELYFNIVLRREFLGAFIVNLVPLLISAILLFATLLTITAREGQADIFGFNTSGVLGVCSALFFVVLIAHIQIRQEFPGSGIIYIEYFYLAMYTALLGVAVDAYLFTHDKYSSQFKFISYEDNIIPKLIFWPTLLGASTFYSFLILKPFHPYETYVPELKATHILPPSDRPVVKLDHSDTQAVEFTPEHASKVTVASSRQPKGQSFYQFSRD</sequence>
<dbReference type="OrthoDB" id="2489132at2"/>
<feature type="transmembrane region" description="Helical" evidence="2">
    <location>
        <begin position="242"/>
        <end position="265"/>
    </location>
</feature>
<dbReference type="KEGG" id="amr:AM1_4448"/>
<reference evidence="3 4" key="1">
    <citation type="journal article" date="2008" name="Proc. Natl. Acad. Sci. U.S.A.">
        <title>Niche adaptation and genome expansion in the chlorophyll d-producing cyanobacterium Acaryochloris marina.</title>
        <authorList>
            <person name="Swingley W.D."/>
            <person name="Chen M."/>
            <person name="Cheung P.C."/>
            <person name="Conrad A.L."/>
            <person name="Dejesa L.C."/>
            <person name="Hao J."/>
            <person name="Honchak B.M."/>
            <person name="Karbach L.E."/>
            <person name="Kurdoglu A."/>
            <person name="Lahiri S."/>
            <person name="Mastrian S.D."/>
            <person name="Miyashita H."/>
            <person name="Page L."/>
            <person name="Ramakrishna P."/>
            <person name="Satoh S."/>
            <person name="Sattley W.M."/>
            <person name="Shimada Y."/>
            <person name="Taylor H.L."/>
            <person name="Tomo T."/>
            <person name="Tsuchiya T."/>
            <person name="Wang Z.T."/>
            <person name="Raymond J."/>
            <person name="Mimuro M."/>
            <person name="Blankenship R.E."/>
            <person name="Touchman J.W."/>
        </authorList>
    </citation>
    <scope>NUCLEOTIDE SEQUENCE [LARGE SCALE GENOMIC DNA]</scope>
    <source>
        <strain evidence="4">MBIC 11017</strain>
    </source>
</reference>
<dbReference type="EMBL" id="CP000828">
    <property type="protein sequence ID" value="ABW29425.1"/>
    <property type="molecule type" value="Genomic_DNA"/>
</dbReference>
<feature type="transmembrane region" description="Helical" evidence="2">
    <location>
        <begin position="6"/>
        <end position="26"/>
    </location>
</feature>
<feature type="region of interest" description="Disordered" evidence="1">
    <location>
        <begin position="421"/>
        <end position="441"/>
    </location>
</feature>
<gene>
    <name evidence="3" type="ordered locus">AM1_4448</name>
</gene>
<organism evidence="3 4">
    <name type="scientific">Acaryochloris marina (strain MBIC 11017)</name>
    <dbReference type="NCBI Taxonomy" id="329726"/>
    <lineage>
        <taxon>Bacteria</taxon>
        <taxon>Bacillati</taxon>
        <taxon>Cyanobacteriota</taxon>
        <taxon>Cyanophyceae</taxon>
        <taxon>Acaryochloridales</taxon>
        <taxon>Acaryochloridaceae</taxon>
        <taxon>Acaryochloris</taxon>
    </lineage>
</organism>
<dbReference type="AlphaFoldDB" id="B0CFX8"/>
<keyword evidence="2" id="KW-0472">Membrane</keyword>
<evidence type="ECO:0000313" key="4">
    <source>
        <dbReference type="Proteomes" id="UP000000268"/>
    </source>
</evidence>
<feature type="transmembrane region" description="Helical" evidence="2">
    <location>
        <begin position="277"/>
        <end position="298"/>
    </location>
</feature>
<evidence type="ECO:0000313" key="3">
    <source>
        <dbReference type="EMBL" id="ABW29425.1"/>
    </source>
</evidence>
<feature type="transmembrane region" description="Helical" evidence="2">
    <location>
        <begin position="310"/>
        <end position="333"/>
    </location>
</feature>
<keyword evidence="4" id="KW-1185">Reference proteome</keyword>
<accession>B0CFX8</accession>
<dbReference type="HOGENOM" id="CLU_653690_0_0_3"/>
<evidence type="ECO:0000256" key="1">
    <source>
        <dbReference type="SAM" id="MobiDB-lite"/>
    </source>
</evidence>
<keyword evidence="2" id="KW-0812">Transmembrane</keyword>
<protein>
    <submittedName>
        <fullName evidence="3">Uncharacterized protein</fullName>
    </submittedName>
</protein>
<dbReference type="Proteomes" id="UP000000268">
    <property type="component" value="Chromosome"/>
</dbReference>
<feature type="compositionally biased region" description="Polar residues" evidence="1">
    <location>
        <begin position="423"/>
        <end position="441"/>
    </location>
</feature>
<evidence type="ECO:0000256" key="2">
    <source>
        <dbReference type="SAM" id="Phobius"/>
    </source>
</evidence>
<keyword evidence="2" id="KW-1133">Transmembrane helix</keyword>
<dbReference type="eggNOG" id="ENOG502Z8BY">
    <property type="taxonomic scope" value="Bacteria"/>
</dbReference>
<feature type="transmembrane region" description="Helical" evidence="2">
    <location>
        <begin position="353"/>
        <end position="375"/>
    </location>
</feature>